<dbReference type="InterPro" id="IPR013087">
    <property type="entry name" value="Znf_C2H2_type"/>
</dbReference>
<feature type="domain" description="C2H2-type" evidence="7">
    <location>
        <begin position="407"/>
        <end position="434"/>
    </location>
</feature>
<dbReference type="GO" id="GO:0008270">
    <property type="term" value="F:zinc ion binding"/>
    <property type="evidence" value="ECO:0007669"/>
    <property type="project" value="UniProtKB-KW"/>
</dbReference>
<feature type="domain" description="C2H2-type" evidence="7">
    <location>
        <begin position="378"/>
        <end position="406"/>
    </location>
</feature>
<evidence type="ECO:0000256" key="5">
    <source>
        <dbReference type="PROSITE-ProRule" id="PRU00042"/>
    </source>
</evidence>
<dbReference type="AlphaFoldDB" id="A0AAV2SC97"/>
<proteinExistence type="predicted"/>
<gene>
    <name evidence="8" type="ORF">MNOR_LOCUS34541</name>
</gene>
<evidence type="ECO:0000256" key="6">
    <source>
        <dbReference type="SAM" id="MobiDB-lite"/>
    </source>
</evidence>
<dbReference type="Pfam" id="PF13894">
    <property type="entry name" value="zf-C2H2_4"/>
    <property type="match status" value="1"/>
</dbReference>
<dbReference type="SUPFAM" id="SSF57667">
    <property type="entry name" value="beta-beta-alpha zinc fingers"/>
    <property type="match status" value="6"/>
</dbReference>
<dbReference type="InterPro" id="IPR036236">
    <property type="entry name" value="Znf_C2H2_sf"/>
</dbReference>
<dbReference type="PROSITE" id="PS00028">
    <property type="entry name" value="ZINC_FINGER_C2H2_1"/>
    <property type="match status" value="11"/>
</dbReference>
<feature type="region of interest" description="Disordered" evidence="6">
    <location>
        <begin position="1074"/>
        <end position="1125"/>
    </location>
</feature>
<feature type="domain" description="C2H2-type" evidence="7">
    <location>
        <begin position="435"/>
        <end position="464"/>
    </location>
</feature>
<feature type="domain" description="C2H2-type" evidence="7">
    <location>
        <begin position="465"/>
        <end position="492"/>
    </location>
</feature>
<feature type="domain" description="C2H2-type" evidence="7">
    <location>
        <begin position="1172"/>
        <end position="1199"/>
    </location>
</feature>
<evidence type="ECO:0000256" key="1">
    <source>
        <dbReference type="ARBA" id="ARBA00022723"/>
    </source>
</evidence>
<organism evidence="8 9">
    <name type="scientific">Meganyctiphanes norvegica</name>
    <name type="common">Northern krill</name>
    <name type="synonym">Thysanopoda norvegica</name>
    <dbReference type="NCBI Taxonomy" id="48144"/>
    <lineage>
        <taxon>Eukaryota</taxon>
        <taxon>Metazoa</taxon>
        <taxon>Ecdysozoa</taxon>
        <taxon>Arthropoda</taxon>
        <taxon>Crustacea</taxon>
        <taxon>Multicrustacea</taxon>
        <taxon>Malacostraca</taxon>
        <taxon>Eumalacostraca</taxon>
        <taxon>Eucarida</taxon>
        <taxon>Euphausiacea</taxon>
        <taxon>Euphausiidae</taxon>
        <taxon>Meganyctiphanes</taxon>
    </lineage>
</organism>
<sequence>MSNIRNTSEQGGGMNQEGNGFDIFKPFQCTVCDLRFTTNAAKNIHVKTHKTSEILVCTICNFKTRDFATLRNHRLNNCEHKTFKCKKCRMRFATTTKLKDHMQKEHKIRIFSCKQCDFKTSSKVSLTRHTNQTHPSHPSEDDGIDFACADCDYTCGSKDLIKKHIKDMHTADGDIASPLDDSHNDVFTCPLCDYLDADAYSMEMHIKEFHEVNKPWACTECDFECYDDEQLELHMESEHEVDKSVQGGYTVAISTKEHDTQVHTYTDSDYLSCTLCDFTSTSSEELETHIFDIHTKDDSENITKISKSGRKIQPKKFFDEYEVILRNNIQAEWRKNIDESKDELFIRQGINCKCTICGQYFVNKKGLNTHMRKKHEELKCEDCNTEFKTLAGLKNHMNKVHSSTEIYSCPKCEYKCGTEMDLRRHLSVHEPKKQFSCLECEVSYDDNDDLMSHILSMNHTGDKPFSCTKCKAQFLTTAGLNIHMDSHDANNQFNVQIENPVEEKQIYDDDDEDDYIHMDSHDANNQFNVQIENPVEEKHTYDDDYDDEDDSFPHDDNYVFSCPLCDYLDTNSTSIEIHIQEFHNVNEAEHSEQSIDENKYGGNEILDESGNKNISEYINDSTSLDDPECVDDPLNHDDWDIVDDSQFIDDRGIIDDLESRKDPEKEVDNDNESHTQIEISKNADVSEDNLGKKCELNNIAEVDKVKNEDKCCEEITGKEDSACQNVENSIEGDDDDDDDDFGVEGDYIGDDIYEDEGSPHENIQNETTLYQENIHQGKELKDKNQEIVNPNDSQEFESFKNNSNVKDVESLKHSVWIVEGNDTVPNVTSINLGTNVNKVEDLNLKEESQIRQSPISRKDFNEHDTDSPGKRKADESFVGPATKKTTNNIQDEEVINMLDGSIDGTEEVLDLGNGTEILYGCDECDFVGTKKSLHIHAKKHYSNFFCDQCDFSCCTQKSLHIHKTKYHSEGNFFTCAKCNYTSKTAQGIKHHIKTHNKTEYLCDRCAFKCVDVEVLKKHYTHNHNAPLRFIISQEQENKKSRKFRKKCANAKHYSSKPIEVKGSKERRRRKIIAIPYMTGLPTPSNNSENSASSTKPNDEIDGSDDAGSSGESENTEPFESSGKTGDPRYQCKYCHFMSISRRGLSVHMKGVHGITNAPPKYPRGTWIGTKKYACELCEYIAPSSQLIAVHFRTHLGEKPWTCMECGARFTHKTSMKIHEACHLEEKPFICKYEGCNYATRVKINLDTHYYKHRFEEKKNRNKTL</sequence>
<keyword evidence="4" id="KW-0862">Zinc</keyword>
<dbReference type="Gene3D" id="3.30.160.60">
    <property type="entry name" value="Classic Zinc Finger"/>
    <property type="match status" value="9"/>
</dbReference>
<feature type="domain" description="C2H2-type" evidence="7">
    <location>
        <begin position="1200"/>
        <end position="1227"/>
    </location>
</feature>
<feature type="region of interest" description="Disordered" evidence="6">
    <location>
        <begin position="843"/>
        <end position="885"/>
    </location>
</feature>
<name>A0AAV2SC97_MEGNR</name>
<dbReference type="Proteomes" id="UP001497623">
    <property type="component" value="Unassembled WGS sequence"/>
</dbReference>
<keyword evidence="9" id="KW-1185">Reference proteome</keyword>
<keyword evidence="2" id="KW-0677">Repeat</keyword>
<protein>
    <recommendedName>
        <fullName evidence="7">C2H2-type domain-containing protein</fullName>
    </recommendedName>
</protein>
<reference evidence="8 9" key="1">
    <citation type="submission" date="2024-05" db="EMBL/GenBank/DDBJ databases">
        <authorList>
            <person name="Wallberg A."/>
        </authorList>
    </citation>
    <scope>NUCLEOTIDE SEQUENCE [LARGE SCALE GENOMIC DNA]</scope>
</reference>
<keyword evidence="1" id="KW-0479">Metal-binding</keyword>
<feature type="domain" description="C2H2-type" evidence="7">
    <location>
        <begin position="146"/>
        <end position="174"/>
    </location>
</feature>
<evidence type="ECO:0000256" key="3">
    <source>
        <dbReference type="ARBA" id="ARBA00022771"/>
    </source>
</evidence>
<dbReference type="FunFam" id="3.30.160.60:FF:002343">
    <property type="entry name" value="Zinc finger protein 33A"/>
    <property type="match status" value="1"/>
</dbReference>
<dbReference type="PROSITE" id="PS50157">
    <property type="entry name" value="ZINC_FINGER_C2H2_2"/>
    <property type="match status" value="11"/>
</dbReference>
<feature type="domain" description="C2H2-type" evidence="7">
    <location>
        <begin position="111"/>
        <end position="139"/>
    </location>
</feature>
<feature type="compositionally biased region" description="Basic and acidic residues" evidence="6">
    <location>
        <begin position="588"/>
        <end position="599"/>
    </location>
</feature>
<accession>A0AAV2SC97</accession>
<feature type="region of interest" description="Disordered" evidence="6">
    <location>
        <begin position="588"/>
        <end position="608"/>
    </location>
</feature>
<dbReference type="PANTHER" id="PTHR24379:SF121">
    <property type="entry name" value="C2H2-TYPE DOMAIN-CONTAINING PROTEIN"/>
    <property type="match status" value="1"/>
</dbReference>
<dbReference type="EMBL" id="CAXKWB010053618">
    <property type="protein sequence ID" value="CAL4174548.1"/>
    <property type="molecule type" value="Genomic_DNA"/>
</dbReference>
<evidence type="ECO:0000313" key="9">
    <source>
        <dbReference type="Proteomes" id="UP001497623"/>
    </source>
</evidence>
<evidence type="ECO:0000259" key="7">
    <source>
        <dbReference type="PROSITE" id="PS50157"/>
    </source>
</evidence>
<dbReference type="PANTHER" id="PTHR24379">
    <property type="entry name" value="KRAB AND ZINC FINGER DOMAIN-CONTAINING"/>
    <property type="match status" value="1"/>
</dbReference>
<feature type="domain" description="C2H2-type" evidence="7">
    <location>
        <begin position="83"/>
        <end position="106"/>
    </location>
</feature>
<evidence type="ECO:0000256" key="2">
    <source>
        <dbReference type="ARBA" id="ARBA00022737"/>
    </source>
</evidence>
<feature type="region of interest" description="Disordered" evidence="6">
    <location>
        <begin position="654"/>
        <end position="684"/>
    </location>
</feature>
<keyword evidence="3 5" id="KW-0863">Zinc-finger</keyword>
<feature type="compositionally biased region" description="Basic and acidic residues" evidence="6">
    <location>
        <begin position="856"/>
        <end position="875"/>
    </location>
</feature>
<feature type="compositionally biased region" description="Basic and acidic residues" evidence="6">
    <location>
        <begin position="654"/>
        <end position="675"/>
    </location>
</feature>
<feature type="domain" description="C2H2-type" evidence="7">
    <location>
        <begin position="27"/>
        <end position="54"/>
    </location>
</feature>
<comment type="caution">
    <text evidence="8">The sequence shown here is derived from an EMBL/GenBank/DDBJ whole genome shotgun (WGS) entry which is preliminary data.</text>
</comment>
<dbReference type="GO" id="GO:0006355">
    <property type="term" value="P:regulation of DNA-templated transcription"/>
    <property type="evidence" value="ECO:0007669"/>
    <property type="project" value="UniProtKB-ARBA"/>
</dbReference>
<evidence type="ECO:0000256" key="4">
    <source>
        <dbReference type="ARBA" id="ARBA00022833"/>
    </source>
</evidence>
<feature type="domain" description="C2H2-type" evidence="7">
    <location>
        <begin position="352"/>
        <end position="380"/>
    </location>
</feature>
<dbReference type="Pfam" id="PF00096">
    <property type="entry name" value="zf-C2H2"/>
    <property type="match status" value="1"/>
</dbReference>
<dbReference type="SMART" id="SM00355">
    <property type="entry name" value="ZnF_C2H2"/>
    <property type="match status" value="22"/>
</dbReference>
<feature type="compositionally biased region" description="Polar residues" evidence="6">
    <location>
        <begin position="1081"/>
        <end position="1095"/>
    </location>
</feature>
<evidence type="ECO:0000313" key="8">
    <source>
        <dbReference type="EMBL" id="CAL4174548.1"/>
    </source>
</evidence>